<feature type="region of interest" description="Disordered" evidence="1">
    <location>
        <begin position="1291"/>
        <end position="1318"/>
    </location>
</feature>
<feature type="region of interest" description="Disordered" evidence="1">
    <location>
        <begin position="1208"/>
        <end position="1266"/>
    </location>
</feature>
<comment type="caution">
    <text evidence="3">The sequence shown here is derived from an EMBL/GenBank/DDBJ whole genome shotgun (WGS) entry which is preliminary data.</text>
</comment>
<dbReference type="NCBIfam" id="NF047352">
    <property type="entry name" value="P_loop_sacsin"/>
    <property type="match status" value="1"/>
</dbReference>
<dbReference type="InterPro" id="IPR036890">
    <property type="entry name" value="HATPase_C_sf"/>
</dbReference>
<dbReference type="PANTHER" id="PTHR32387">
    <property type="entry name" value="WU:FJ29H11"/>
    <property type="match status" value="1"/>
</dbReference>
<dbReference type="InterPro" id="IPR052957">
    <property type="entry name" value="Auxin_embryo_med"/>
</dbReference>
<dbReference type="SUPFAM" id="SSF55874">
    <property type="entry name" value="ATPase domain of HSP90 chaperone/DNA topoisomerase II/histidine kinase"/>
    <property type="match status" value="1"/>
</dbReference>
<name>A0AAD5WNC8_9PEZI</name>
<protein>
    <recommendedName>
        <fullName evidence="2">Sacsin/Nov domain-containing protein</fullName>
    </recommendedName>
</protein>
<evidence type="ECO:0000256" key="1">
    <source>
        <dbReference type="SAM" id="MobiDB-lite"/>
    </source>
</evidence>
<reference evidence="3" key="1">
    <citation type="submission" date="2022-07" db="EMBL/GenBank/DDBJ databases">
        <title>Draft genome sequence of Zalerion maritima ATCC 34329, a (micro)plastics degrading marine fungus.</title>
        <authorList>
            <person name="Paco A."/>
            <person name="Goncalves M.F.M."/>
            <person name="Rocha-Santos T.A.P."/>
            <person name="Alves A."/>
        </authorList>
    </citation>
    <scope>NUCLEOTIDE SEQUENCE</scope>
    <source>
        <strain evidence="3">ATCC 34329</strain>
    </source>
</reference>
<dbReference type="Proteomes" id="UP001201980">
    <property type="component" value="Unassembled WGS sequence"/>
</dbReference>
<proteinExistence type="predicted"/>
<sequence length="1492" mass="166795">MWRTVRRSTASSYSQIPGYCRILASRRAWFQTSGQNLGPDNEHRTLTKEEADQILTSIQRDRGIRIKNGEQVQVENDVLVTNLNNALNILSDDLNAKSTHFLLELIQNADDNTYPRCHEPSFSITLNRDGQHGRLITTCNEEGFTTSHIRALCSVGASTKAGKDRAGFIGEKGIGFKSVFKVADVVNIKSGPWQFRFDRREKLGMILPKLSTITSANPETTQILLDLRSLRHYQMIQEELGKIDSEILLFLRKLHHLRIKTPSQDVLYSIRRNDHDPNLAGETKTIVIQNLKTRKQTEKTYLVVTHTVEDMPHHPKRPGTSQSDLTLAFPMTGSLVPIVEEQRIFAFLPISDHSLKFVLHGDFVLVANREAVDEDSIWNEALRDGVVEALVKAVHRFILISPMNSFVQHTWPGYLSGPSSSSNFWRKLQRAIISRLRHEKVLETAEGTLEAPENCLIIPPKYHHCLQPLVIPPGKKPVSSKYNGFLRAAVGLLGLPRMTPADMIAGLRDLAAKQGADSLASKTHEFHRTMASILTAPEFADFMDDLKALPIIPVQNGKWVQATTPNLYLPDHEYHDTSAISQIQDVFVVDGDAASDETRLHLFRSLGLSQLNPGIVCRIILDRHSHPQTRQSAEGWMQDAAYFFRHRGLLDERNCRTIRFLDNSHSNHQGEISAAELVPATQLYIHGACDAIARHSSSALGIFPVLDRRYARNLPDPLEESSGHFYSWVEASCGASKFPLLWDSLQRKTKRAFNFLAQNDPIGLIQTLAAGQGDHYRELMNNSEFRSALLSVKVPCRKQKGLRHPLGDTALPTNSLLDTCPDLNHIDIPTADASRYMFLSKFGVQTEVDVRSYLRELAAVKGSGETGHPTSNSAHRIYRGLAAHCDISSAQNRLIRRHFHSASLVWIGGDEGWVSHLNCIWESPVSDILPIPSLSKHYPDCQILFQTVLRMPKLSATWILDYLEKDSAMTCKHSADWLATIAMLADETPLSDTELERLRELHIFKVRQPFGTGPADVLCRSSSCAEWYIPDRSFLARAAESKVELLDVSLEQVHQLSSLFSSLGLENRYLSNAMTDKVEISSGSAVDDEMTDSLLRRLPYLRGLSRTQNVPFRPRVFRVGEMIGRSYISGTEITVSRREIHFEKGNEQFDTYLAHTLTSSMHLINYLLSKELCEELQVPPELTSLAMLLLNAPFTELESILHQHNIPLPQQQDAGDIEGSSAVREEQSNDQTPSPAAEALVYTGDTIDDSPRGDRKHATIPREEMLQILHRAPGSERPKTAKAAPPTTALLAGVGRPTKTSQMLTFRQPPSASRAAPSGIEVEELRNFLRKDLESVQLSLAHPPEGKPGSTGTGYSPAIGVPRYGDGNDAETSEKTEEVEQAYISGAIGEALVYNLLKARIPDFSFQNWTSQSRELLGHEPFLDDESFFADFTYADGKEGHMWKILSDDLHGLCMHPDGVKFHIEVKARAGGYSQPSKMSQNQMDLVSLLVS</sequence>
<dbReference type="InterPro" id="IPR058210">
    <property type="entry name" value="SACS/Nov_dom"/>
</dbReference>
<gene>
    <name evidence="3" type="ORF">MKZ38_009006</name>
</gene>
<feature type="compositionally biased region" description="Basic and acidic residues" evidence="1">
    <location>
        <begin position="1249"/>
        <end position="1265"/>
    </location>
</feature>
<organism evidence="3 4">
    <name type="scientific">Zalerion maritima</name>
    <dbReference type="NCBI Taxonomy" id="339359"/>
    <lineage>
        <taxon>Eukaryota</taxon>
        <taxon>Fungi</taxon>
        <taxon>Dikarya</taxon>
        <taxon>Ascomycota</taxon>
        <taxon>Pezizomycotina</taxon>
        <taxon>Sordariomycetes</taxon>
        <taxon>Lulworthiomycetidae</taxon>
        <taxon>Lulworthiales</taxon>
        <taxon>Lulworthiaceae</taxon>
        <taxon>Zalerion</taxon>
    </lineage>
</organism>
<evidence type="ECO:0000313" key="3">
    <source>
        <dbReference type="EMBL" id="KAJ2893122.1"/>
    </source>
</evidence>
<keyword evidence="4" id="KW-1185">Reference proteome</keyword>
<dbReference type="EMBL" id="JAKWBI020000657">
    <property type="protein sequence ID" value="KAJ2893122.1"/>
    <property type="molecule type" value="Genomic_DNA"/>
</dbReference>
<feature type="domain" description="Sacsin/Nov" evidence="2">
    <location>
        <begin position="98"/>
        <end position="198"/>
    </location>
</feature>
<evidence type="ECO:0000313" key="4">
    <source>
        <dbReference type="Proteomes" id="UP001201980"/>
    </source>
</evidence>
<dbReference type="Pfam" id="PF25794">
    <property type="entry name" value="SACS"/>
    <property type="match status" value="1"/>
</dbReference>
<evidence type="ECO:0000259" key="2">
    <source>
        <dbReference type="Pfam" id="PF25794"/>
    </source>
</evidence>
<feature type="compositionally biased region" description="Polar residues" evidence="1">
    <location>
        <begin position="1298"/>
        <end position="1311"/>
    </location>
</feature>
<feature type="region of interest" description="Disordered" evidence="1">
    <location>
        <begin position="1340"/>
        <end position="1375"/>
    </location>
</feature>
<dbReference type="Gene3D" id="3.30.565.10">
    <property type="entry name" value="Histidine kinase-like ATPase, C-terminal domain"/>
    <property type="match status" value="1"/>
</dbReference>
<accession>A0AAD5WNC8</accession>
<dbReference type="PANTHER" id="PTHR32387:SF0">
    <property type="entry name" value="PROTEIN NO VEIN"/>
    <property type="match status" value="1"/>
</dbReference>